<dbReference type="SMART" id="SM00952">
    <property type="entry name" value="RAP"/>
    <property type="match status" value="1"/>
</dbReference>
<organism evidence="3 5">
    <name type="scientific">Durusdinium trenchii</name>
    <dbReference type="NCBI Taxonomy" id="1381693"/>
    <lineage>
        <taxon>Eukaryota</taxon>
        <taxon>Sar</taxon>
        <taxon>Alveolata</taxon>
        <taxon>Dinophyceae</taxon>
        <taxon>Suessiales</taxon>
        <taxon>Symbiodiniaceae</taxon>
        <taxon>Durusdinium</taxon>
    </lineage>
</organism>
<comment type="caution">
    <text evidence="3">The sequence shown here is derived from an EMBL/GenBank/DDBJ whole genome shotgun (WGS) entry which is preliminary data.</text>
</comment>
<dbReference type="Proteomes" id="UP001642464">
    <property type="component" value="Unassembled WGS sequence"/>
</dbReference>
<sequence length="676" mass="75906">MAARERGARGGWREAFLHRRTDEAPQRRTERTERRTAAEVLESNAKAMLEQDRQLLEQLAARPAERSREVRKKPPTPPKVSPYKFRLDTAPPSPSESDQVPEAPLLPVEEVSEEAVAGPEVRPQAPEAATDLAQPAEPEPAEPEQQGESEPVRPSGVTVVPKSGELFSADDIEHIMSSITGDEATCPSSGVAPPEMASRRTDSLRARRRAEPAEDFSLPDRSKLREQIRAIDSWLEDDVMHEQVNEGHRLRKDESSLQEVLAKSAKVSKQASDVTSEAEVFGKLESARSRHKAGEKLPQNELKELSQRVKPLLPTMNLEQLVRALKLFSATGYQDHALYLSILGEIPVQVRGISAEMLTKCLRLLWKLRLNEETYLELFSMEAMNMIRAQRTNRCKVRRHPKEQLEVKAAPKPALAPFSARMLVQIGNSLAQLGAKHPSRFMDVYQEQIAIAIPNFTQEECELVTPCLAASPLLPDALRRAFLERCAEVDAGAPLMAPEATAAPDIAQYQQDTEVYRRRAKSFKNIFVIEASVRKETWAFFSSLPTEVRSYLDRLHERGAAMTHAAPVGFAAEVAQVLDQLGVNTWTAMAGPLELHLLQAKNIHGEQVVYECNEADAYCALRQEERTPQLTMATKFRHKLLQRMGVQLVHINVWEWNHLSEAQRINYMVKLQSLQA</sequence>
<dbReference type="PROSITE" id="PS51286">
    <property type="entry name" value="RAP"/>
    <property type="match status" value="1"/>
</dbReference>
<evidence type="ECO:0000259" key="2">
    <source>
        <dbReference type="PROSITE" id="PS51286"/>
    </source>
</evidence>
<accession>A0ABP0I439</accession>
<protein>
    <recommendedName>
        <fullName evidence="2">RAP domain-containing protein</fullName>
    </recommendedName>
</protein>
<dbReference type="InterPro" id="IPR013584">
    <property type="entry name" value="RAP"/>
</dbReference>
<keyword evidence="5" id="KW-1185">Reference proteome</keyword>
<evidence type="ECO:0000313" key="4">
    <source>
        <dbReference type="EMBL" id="CAK8996109.1"/>
    </source>
</evidence>
<feature type="region of interest" description="Disordered" evidence="1">
    <location>
        <begin position="49"/>
        <end position="219"/>
    </location>
</feature>
<dbReference type="EMBL" id="CAXAMM010002414">
    <property type="protein sequence ID" value="CAK8996054.1"/>
    <property type="molecule type" value="Genomic_DNA"/>
</dbReference>
<dbReference type="Pfam" id="PF08373">
    <property type="entry name" value="RAP"/>
    <property type="match status" value="1"/>
</dbReference>
<feature type="domain" description="RAP" evidence="2">
    <location>
        <begin position="608"/>
        <end position="670"/>
    </location>
</feature>
<feature type="compositionally biased region" description="Basic and acidic residues" evidence="1">
    <location>
        <begin position="197"/>
        <end position="219"/>
    </location>
</feature>
<name>A0ABP0I439_9DINO</name>
<reference evidence="3 5" key="1">
    <citation type="submission" date="2024-02" db="EMBL/GenBank/DDBJ databases">
        <authorList>
            <person name="Chen Y."/>
            <person name="Shah S."/>
            <person name="Dougan E. K."/>
            <person name="Thang M."/>
            <person name="Chan C."/>
        </authorList>
    </citation>
    <scope>NUCLEOTIDE SEQUENCE [LARGE SCALE GENOMIC DNA]</scope>
</reference>
<evidence type="ECO:0000313" key="3">
    <source>
        <dbReference type="EMBL" id="CAK8996054.1"/>
    </source>
</evidence>
<gene>
    <name evidence="3" type="ORF">SCF082_LOCUS4625</name>
    <name evidence="4" type="ORF">SCF082_LOCUS4646</name>
</gene>
<dbReference type="EMBL" id="CAXAMM010002436">
    <property type="protein sequence ID" value="CAK8996109.1"/>
    <property type="molecule type" value="Genomic_DNA"/>
</dbReference>
<evidence type="ECO:0000256" key="1">
    <source>
        <dbReference type="SAM" id="MobiDB-lite"/>
    </source>
</evidence>
<evidence type="ECO:0000313" key="5">
    <source>
        <dbReference type="Proteomes" id="UP001642464"/>
    </source>
</evidence>
<proteinExistence type="predicted"/>
<feature type="region of interest" description="Disordered" evidence="1">
    <location>
        <begin position="1"/>
        <end position="37"/>
    </location>
</feature>